<keyword evidence="2" id="KW-0695">RNA-directed DNA polymerase</keyword>
<dbReference type="AlphaFoldDB" id="A0A200QM57"/>
<proteinExistence type="predicted"/>
<dbReference type="GO" id="GO:0003964">
    <property type="term" value="F:RNA-directed DNA polymerase activity"/>
    <property type="evidence" value="ECO:0007669"/>
    <property type="project" value="UniProtKB-KW"/>
</dbReference>
<dbReference type="InterPro" id="IPR044730">
    <property type="entry name" value="RNase_H-like_dom_plant"/>
</dbReference>
<reference evidence="2 3" key="1">
    <citation type="journal article" date="2017" name="Mol. Plant">
        <title>The Genome of Medicinal Plant Macleaya cordata Provides New Insights into Benzylisoquinoline Alkaloids Metabolism.</title>
        <authorList>
            <person name="Liu X."/>
            <person name="Liu Y."/>
            <person name="Huang P."/>
            <person name="Ma Y."/>
            <person name="Qing Z."/>
            <person name="Tang Q."/>
            <person name="Cao H."/>
            <person name="Cheng P."/>
            <person name="Zheng Y."/>
            <person name="Yuan Z."/>
            <person name="Zhou Y."/>
            <person name="Liu J."/>
            <person name="Tang Z."/>
            <person name="Zhuo Y."/>
            <person name="Zhang Y."/>
            <person name="Yu L."/>
            <person name="Huang J."/>
            <person name="Yang P."/>
            <person name="Peng Q."/>
            <person name="Zhang J."/>
            <person name="Jiang W."/>
            <person name="Zhang Z."/>
            <person name="Lin K."/>
            <person name="Ro D.K."/>
            <person name="Chen X."/>
            <person name="Xiong X."/>
            <person name="Shang Y."/>
            <person name="Huang S."/>
            <person name="Zeng J."/>
        </authorList>
    </citation>
    <scope>NUCLEOTIDE SEQUENCE [LARGE SCALE GENOMIC DNA]</scope>
    <source>
        <strain evidence="3">cv. BLH2017</strain>
        <tissue evidence="2">Root</tissue>
    </source>
</reference>
<name>A0A200QM57_MACCD</name>
<organism evidence="2 3">
    <name type="scientific">Macleaya cordata</name>
    <name type="common">Five-seeded plume-poppy</name>
    <name type="synonym">Bocconia cordata</name>
    <dbReference type="NCBI Taxonomy" id="56857"/>
    <lineage>
        <taxon>Eukaryota</taxon>
        <taxon>Viridiplantae</taxon>
        <taxon>Streptophyta</taxon>
        <taxon>Embryophyta</taxon>
        <taxon>Tracheophyta</taxon>
        <taxon>Spermatophyta</taxon>
        <taxon>Magnoliopsida</taxon>
        <taxon>Ranunculales</taxon>
        <taxon>Papaveraceae</taxon>
        <taxon>Papaveroideae</taxon>
        <taxon>Macleaya</taxon>
    </lineage>
</organism>
<dbReference type="SUPFAM" id="SSF53098">
    <property type="entry name" value="Ribonuclease H-like"/>
    <property type="match status" value="1"/>
</dbReference>
<keyword evidence="3" id="KW-1185">Reference proteome</keyword>
<accession>A0A200QM57</accession>
<dbReference type="OrthoDB" id="1906820at2759"/>
<dbReference type="Gene3D" id="3.30.420.10">
    <property type="entry name" value="Ribonuclease H-like superfamily/Ribonuclease H"/>
    <property type="match status" value="1"/>
</dbReference>
<keyword evidence="2" id="KW-0548">Nucleotidyltransferase</keyword>
<keyword evidence="2" id="KW-0808">Transferase</keyword>
<dbReference type="Pfam" id="PF13456">
    <property type="entry name" value="RVT_3"/>
    <property type="match status" value="1"/>
</dbReference>
<dbReference type="InterPro" id="IPR036397">
    <property type="entry name" value="RNaseH_sf"/>
</dbReference>
<evidence type="ECO:0000313" key="2">
    <source>
        <dbReference type="EMBL" id="OVA11570.1"/>
    </source>
</evidence>
<dbReference type="GO" id="GO:0004523">
    <property type="term" value="F:RNA-DNA hybrid ribonuclease activity"/>
    <property type="evidence" value="ECO:0007669"/>
    <property type="project" value="InterPro"/>
</dbReference>
<feature type="domain" description="RNase H type-1" evidence="1">
    <location>
        <begin position="153"/>
        <end position="276"/>
    </location>
</feature>
<dbReference type="InterPro" id="IPR002156">
    <property type="entry name" value="RNaseH_domain"/>
</dbReference>
<sequence length="306" mass="34568">MSFILNLDDNLCVLCGEHDESLDHLIFNCAFSKSIWMLPPYPSHLNKNPNLSVFENLSTWFSNPPDWQDGHIEWVVICAVKTWFIWKERCNRVFQNKHQTSVILAGNILRFLSSLTLGSYSDASPTNTSPTTGAQRDFSRTWRPPMINFLKINYDASFVSNDSHAGIGLILSDSTGLCKGARTERCFALNSEEAEGYAALAATRWAQELSLINCDIEGDSKSISEYLIGKKSNLSWRTTSILDDARKIMDSPDINYSPIFVYRTANLVADKLAKEARYLHSDQSWSANFPNMLCDLLSADNSDYLY</sequence>
<dbReference type="InParanoid" id="A0A200QM57"/>
<dbReference type="InterPro" id="IPR052929">
    <property type="entry name" value="RNase_H-like_EbsB-rel"/>
</dbReference>
<dbReference type="PANTHER" id="PTHR47074:SF11">
    <property type="entry name" value="REVERSE TRANSCRIPTASE-LIKE PROTEIN"/>
    <property type="match status" value="1"/>
</dbReference>
<dbReference type="PANTHER" id="PTHR47074">
    <property type="entry name" value="BNAC02G40300D PROTEIN"/>
    <property type="match status" value="1"/>
</dbReference>
<gene>
    <name evidence="2" type="ORF">BVC80_1169g37</name>
</gene>
<evidence type="ECO:0000313" key="3">
    <source>
        <dbReference type="Proteomes" id="UP000195402"/>
    </source>
</evidence>
<dbReference type="Proteomes" id="UP000195402">
    <property type="component" value="Unassembled WGS sequence"/>
</dbReference>
<dbReference type="InterPro" id="IPR012337">
    <property type="entry name" value="RNaseH-like_sf"/>
</dbReference>
<dbReference type="GO" id="GO:0003676">
    <property type="term" value="F:nucleic acid binding"/>
    <property type="evidence" value="ECO:0007669"/>
    <property type="project" value="InterPro"/>
</dbReference>
<dbReference type="OMA" id="ICDEDAK"/>
<dbReference type="EMBL" id="MVGT01001648">
    <property type="protein sequence ID" value="OVA11570.1"/>
    <property type="molecule type" value="Genomic_DNA"/>
</dbReference>
<comment type="caution">
    <text evidence="2">The sequence shown here is derived from an EMBL/GenBank/DDBJ whole genome shotgun (WGS) entry which is preliminary data.</text>
</comment>
<dbReference type="CDD" id="cd06222">
    <property type="entry name" value="RNase_H_like"/>
    <property type="match status" value="1"/>
</dbReference>
<evidence type="ECO:0000259" key="1">
    <source>
        <dbReference type="Pfam" id="PF13456"/>
    </source>
</evidence>
<protein>
    <submittedName>
        <fullName evidence="2">Reverse transcriptase zinc-binding domain</fullName>
    </submittedName>
</protein>